<gene>
    <name evidence="1" type="ORF">KIN20_021471</name>
</gene>
<reference evidence="1" key="1">
    <citation type="submission" date="2021-06" db="EMBL/GenBank/DDBJ databases">
        <title>Parelaphostrongylus tenuis whole genome reference sequence.</title>
        <authorList>
            <person name="Garwood T.J."/>
            <person name="Larsen P.A."/>
            <person name="Fountain-Jones N.M."/>
            <person name="Garbe J.R."/>
            <person name="Macchietto M.G."/>
            <person name="Kania S.A."/>
            <person name="Gerhold R.W."/>
            <person name="Richards J.E."/>
            <person name="Wolf T.M."/>
        </authorList>
    </citation>
    <scope>NUCLEOTIDE SEQUENCE</scope>
    <source>
        <strain evidence="1">MNPRO001-30</strain>
        <tissue evidence="1">Meninges</tissue>
    </source>
</reference>
<evidence type="ECO:0000313" key="1">
    <source>
        <dbReference type="EMBL" id="KAJ1362061.1"/>
    </source>
</evidence>
<keyword evidence="2" id="KW-1185">Reference proteome</keyword>
<accession>A0AAD5N4I1</accession>
<dbReference type="EMBL" id="JAHQIW010004358">
    <property type="protein sequence ID" value="KAJ1362061.1"/>
    <property type="molecule type" value="Genomic_DNA"/>
</dbReference>
<protein>
    <submittedName>
        <fullName evidence="1">Uncharacterized protein</fullName>
    </submittedName>
</protein>
<sequence length="102" mass="11067">MSFNTNSLRCLERQGRSALVPDSVISNILGRLQSNVTYEPLLSQKVFGPEEDLDMKKCGSTIVDNMVTGTCPAFGGQKKMKCEMVATAINSIHLPTSGTLMI</sequence>
<organism evidence="1 2">
    <name type="scientific">Parelaphostrongylus tenuis</name>
    <name type="common">Meningeal worm</name>
    <dbReference type="NCBI Taxonomy" id="148309"/>
    <lineage>
        <taxon>Eukaryota</taxon>
        <taxon>Metazoa</taxon>
        <taxon>Ecdysozoa</taxon>
        <taxon>Nematoda</taxon>
        <taxon>Chromadorea</taxon>
        <taxon>Rhabditida</taxon>
        <taxon>Rhabditina</taxon>
        <taxon>Rhabditomorpha</taxon>
        <taxon>Strongyloidea</taxon>
        <taxon>Metastrongylidae</taxon>
        <taxon>Parelaphostrongylus</taxon>
    </lineage>
</organism>
<dbReference type="Proteomes" id="UP001196413">
    <property type="component" value="Unassembled WGS sequence"/>
</dbReference>
<comment type="caution">
    <text evidence="1">The sequence shown here is derived from an EMBL/GenBank/DDBJ whole genome shotgun (WGS) entry which is preliminary data.</text>
</comment>
<evidence type="ECO:0000313" key="2">
    <source>
        <dbReference type="Proteomes" id="UP001196413"/>
    </source>
</evidence>
<name>A0AAD5N4I1_PARTN</name>
<proteinExistence type="predicted"/>
<dbReference type="AlphaFoldDB" id="A0AAD5N4I1"/>